<keyword evidence="4" id="KW-1185">Reference proteome</keyword>
<evidence type="ECO:0000259" key="1">
    <source>
        <dbReference type="PROSITE" id="PS50883"/>
    </source>
</evidence>
<name>A0A6M8STB5_9NEIS</name>
<reference evidence="3 4" key="1">
    <citation type="submission" date="2020-05" db="EMBL/GenBank/DDBJ databases">
        <title>Complete genome sequence of Deefgea sp. D17.</title>
        <authorList>
            <person name="Bae J.-W."/>
            <person name="Han J.E."/>
        </authorList>
    </citation>
    <scope>NUCLEOTIDE SEQUENCE [LARGE SCALE GENOMIC DNA]</scope>
    <source>
        <strain evidence="3 4">D17</strain>
    </source>
</reference>
<sequence length="418" mass="46773">MPATAFAHDLNEIEIRHIERLTTALSHTHSGRYCGVLHIEVRHRPHRPKQSAVVTQMANALRCLLRENDQLFHIDHQTLGLLIPNIAGISHALLAANRAQYLLCEAPETPQHLHPHIGIAIYPEHGENMPDLLNSARIAARDFTQDQIGVYDPSRDWLGQQLARLEAPLREALAQNRFHLAFQAQINTQKQQVIGAEILLRWEDAVLGQVPPDQIVEVAEHLGLMDTLTRWVIQSGLRQFALLRSEGYRGTMSINLCPSNLADKNLAMYIANALEVWDIPANTLVLEITESALIADIEAALKQLEQLKQMGCLLSLDDFGTGYSSLSYLKRLPIDELKIDRSFIQSMGSSDKDAAIVQSIIELAHRLQLTVVAEGVENAASAAFLQQHQCDTIQGFYYSRPVSLADFKAYFQHMEQAA</sequence>
<feature type="domain" description="GGDEF" evidence="2">
    <location>
        <begin position="32"/>
        <end position="153"/>
    </location>
</feature>
<dbReference type="EMBL" id="CP054143">
    <property type="protein sequence ID" value="QKJ66640.1"/>
    <property type="molecule type" value="Genomic_DNA"/>
</dbReference>
<protein>
    <submittedName>
        <fullName evidence="3">EAL domain-containing protein</fullName>
    </submittedName>
</protein>
<evidence type="ECO:0000313" key="3">
    <source>
        <dbReference type="EMBL" id="QKJ66640.1"/>
    </source>
</evidence>
<organism evidence="3 4">
    <name type="scientific">Deefgea piscis</name>
    <dbReference type="NCBI Taxonomy" id="2739061"/>
    <lineage>
        <taxon>Bacteria</taxon>
        <taxon>Pseudomonadati</taxon>
        <taxon>Pseudomonadota</taxon>
        <taxon>Betaproteobacteria</taxon>
        <taxon>Neisseriales</taxon>
        <taxon>Chitinibacteraceae</taxon>
        <taxon>Deefgea</taxon>
    </lineage>
</organism>
<dbReference type="CDD" id="cd01948">
    <property type="entry name" value="EAL"/>
    <property type="match status" value="1"/>
</dbReference>
<dbReference type="InterPro" id="IPR035919">
    <property type="entry name" value="EAL_sf"/>
</dbReference>
<evidence type="ECO:0000259" key="2">
    <source>
        <dbReference type="PROSITE" id="PS50887"/>
    </source>
</evidence>
<dbReference type="RefSeq" id="WP_173533144.1">
    <property type="nucleotide sequence ID" value="NZ_CP054143.1"/>
</dbReference>
<gene>
    <name evidence="3" type="ORF">HQN60_07945</name>
</gene>
<dbReference type="PROSITE" id="PS50887">
    <property type="entry name" value="GGDEF"/>
    <property type="match status" value="1"/>
</dbReference>
<dbReference type="PANTHER" id="PTHR33121:SF71">
    <property type="entry name" value="OXYGEN SENSOR PROTEIN DOSP"/>
    <property type="match status" value="1"/>
</dbReference>
<accession>A0A6M8STB5</accession>
<dbReference type="InterPro" id="IPR000160">
    <property type="entry name" value="GGDEF_dom"/>
</dbReference>
<dbReference type="Proteomes" id="UP000504844">
    <property type="component" value="Chromosome"/>
</dbReference>
<dbReference type="GO" id="GO:0071111">
    <property type="term" value="F:cyclic-guanylate-specific phosphodiesterase activity"/>
    <property type="evidence" value="ECO:0007669"/>
    <property type="project" value="InterPro"/>
</dbReference>
<dbReference type="SUPFAM" id="SSF141868">
    <property type="entry name" value="EAL domain-like"/>
    <property type="match status" value="1"/>
</dbReference>
<dbReference type="PROSITE" id="PS50883">
    <property type="entry name" value="EAL"/>
    <property type="match status" value="1"/>
</dbReference>
<dbReference type="SMART" id="SM00052">
    <property type="entry name" value="EAL"/>
    <property type="match status" value="1"/>
</dbReference>
<dbReference type="Pfam" id="PF00563">
    <property type="entry name" value="EAL"/>
    <property type="match status" value="1"/>
</dbReference>
<proteinExistence type="predicted"/>
<dbReference type="KEGG" id="dee:HQN60_07945"/>
<dbReference type="SUPFAM" id="SSF55073">
    <property type="entry name" value="Nucleotide cyclase"/>
    <property type="match status" value="1"/>
</dbReference>
<dbReference type="InterPro" id="IPR029787">
    <property type="entry name" value="Nucleotide_cyclase"/>
</dbReference>
<dbReference type="Gene3D" id="3.20.20.450">
    <property type="entry name" value="EAL domain"/>
    <property type="match status" value="1"/>
</dbReference>
<dbReference type="PANTHER" id="PTHR33121">
    <property type="entry name" value="CYCLIC DI-GMP PHOSPHODIESTERASE PDEF"/>
    <property type="match status" value="1"/>
</dbReference>
<dbReference type="InterPro" id="IPR001633">
    <property type="entry name" value="EAL_dom"/>
</dbReference>
<feature type="domain" description="EAL" evidence="1">
    <location>
        <begin position="162"/>
        <end position="415"/>
    </location>
</feature>
<dbReference type="Gene3D" id="3.30.70.270">
    <property type="match status" value="1"/>
</dbReference>
<dbReference type="InterPro" id="IPR050706">
    <property type="entry name" value="Cyclic-di-GMP_PDE-like"/>
</dbReference>
<dbReference type="Pfam" id="PF00990">
    <property type="entry name" value="GGDEF"/>
    <property type="match status" value="1"/>
</dbReference>
<dbReference type="InterPro" id="IPR043128">
    <property type="entry name" value="Rev_trsase/Diguanyl_cyclase"/>
</dbReference>
<dbReference type="AlphaFoldDB" id="A0A6M8STB5"/>
<evidence type="ECO:0000313" key="4">
    <source>
        <dbReference type="Proteomes" id="UP000504844"/>
    </source>
</evidence>